<evidence type="ECO:0000313" key="2">
    <source>
        <dbReference type="Proteomes" id="UP000050277"/>
    </source>
</evidence>
<evidence type="ECO:0008006" key="3">
    <source>
        <dbReference type="Google" id="ProtNLM"/>
    </source>
</evidence>
<keyword evidence="2" id="KW-1185">Reference proteome</keyword>
<reference evidence="1 2" key="1">
    <citation type="submission" date="2015-07" db="EMBL/GenBank/DDBJ databases">
        <title>Whole genome sequence of Herpetosiphon geysericola DSM 7119.</title>
        <authorList>
            <person name="Hemp J."/>
            <person name="Ward L.M."/>
            <person name="Pace L.A."/>
            <person name="Fischer W.W."/>
        </authorList>
    </citation>
    <scope>NUCLEOTIDE SEQUENCE [LARGE SCALE GENOMIC DNA]</scope>
    <source>
        <strain evidence="1 2">DSM 7119</strain>
    </source>
</reference>
<dbReference type="SUPFAM" id="SSF48576">
    <property type="entry name" value="Terpenoid synthases"/>
    <property type="match status" value="1"/>
</dbReference>
<proteinExistence type="predicted"/>
<sequence length="340" mass="38273">MSETTIRFPQKFQGIFQRSQASFAPHLQVARRLLNQLNIPAPLQHVWDYVVVDNPQPSFILLPLLYLSLAEQLGGITPAHQRALPVIMLTMEAVAVMDDTVDIASRRSERATVPARFGVTQATPIATSLTATVAELAVQIDPRLVQPTMNFLRELGALQIWEVEHSYPEQAHWEEWMQQRYRQGQIATEFALNLALMYHRQPLFPATSAYFFAQIMQDIDDVVGLLEQRVQFGEGCDLQRGRVIAPLADACDNNLQLASFISQLWRKKQALLSDTHQPTLQQLNQHVLEAGLATTLDRLNQIAIACEEQTPPALQSWMRDVICTFMARLSGVGLAQTHEA</sequence>
<dbReference type="InterPro" id="IPR008949">
    <property type="entry name" value="Isoprenoid_synthase_dom_sf"/>
</dbReference>
<dbReference type="EMBL" id="LGKP01000011">
    <property type="protein sequence ID" value="KPL90662.1"/>
    <property type="molecule type" value="Genomic_DNA"/>
</dbReference>
<dbReference type="RefSeq" id="WP_054533572.1">
    <property type="nucleotide sequence ID" value="NZ_LGKP01000011.1"/>
</dbReference>
<protein>
    <recommendedName>
        <fullName evidence="3">Polyprenyl synthetase</fullName>
    </recommendedName>
</protein>
<dbReference type="PATRIC" id="fig|70996.4.peg.5654"/>
<organism evidence="1 2">
    <name type="scientific">Herpetosiphon geysericola</name>
    <dbReference type="NCBI Taxonomy" id="70996"/>
    <lineage>
        <taxon>Bacteria</taxon>
        <taxon>Bacillati</taxon>
        <taxon>Chloroflexota</taxon>
        <taxon>Chloroflexia</taxon>
        <taxon>Herpetosiphonales</taxon>
        <taxon>Herpetosiphonaceae</taxon>
        <taxon>Herpetosiphon</taxon>
    </lineage>
</organism>
<gene>
    <name evidence="1" type="ORF">SE18_06260</name>
</gene>
<dbReference type="Proteomes" id="UP000050277">
    <property type="component" value="Unassembled WGS sequence"/>
</dbReference>
<dbReference type="GO" id="GO:0004659">
    <property type="term" value="F:prenyltransferase activity"/>
    <property type="evidence" value="ECO:0007669"/>
    <property type="project" value="InterPro"/>
</dbReference>
<dbReference type="AlphaFoldDB" id="A0A0P6YZL1"/>
<dbReference type="GO" id="GO:0008299">
    <property type="term" value="P:isoprenoid biosynthetic process"/>
    <property type="evidence" value="ECO:0007669"/>
    <property type="project" value="InterPro"/>
</dbReference>
<name>A0A0P6YZL1_9CHLR</name>
<comment type="caution">
    <text evidence="1">The sequence shown here is derived from an EMBL/GenBank/DDBJ whole genome shotgun (WGS) entry which is preliminary data.</text>
</comment>
<accession>A0A0P6YZL1</accession>
<dbReference type="OrthoDB" id="5492799at2"/>
<evidence type="ECO:0000313" key="1">
    <source>
        <dbReference type="EMBL" id="KPL90662.1"/>
    </source>
</evidence>
<dbReference type="Gene3D" id="1.10.600.10">
    <property type="entry name" value="Farnesyl Diphosphate Synthase"/>
    <property type="match status" value="1"/>
</dbReference>